<name>A0A919KSU0_9ACTN</name>
<dbReference type="PROSITE" id="PS51725">
    <property type="entry name" value="ABM"/>
    <property type="match status" value="1"/>
</dbReference>
<dbReference type="Proteomes" id="UP000603708">
    <property type="component" value="Unassembled WGS sequence"/>
</dbReference>
<dbReference type="Pfam" id="PF03992">
    <property type="entry name" value="ABM"/>
    <property type="match status" value="1"/>
</dbReference>
<reference evidence="2" key="1">
    <citation type="journal article" date="2014" name="Int. J. Syst. Evol. Microbiol.">
        <title>Complete genome sequence of Corynebacterium casei LMG S-19264T (=DSM 44701T), isolated from a smear-ripened cheese.</title>
        <authorList>
            <consortium name="US DOE Joint Genome Institute (JGI-PGF)"/>
            <person name="Walter F."/>
            <person name="Albersmeier A."/>
            <person name="Kalinowski J."/>
            <person name="Ruckert C."/>
        </authorList>
    </citation>
    <scope>NUCLEOTIDE SEQUENCE</scope>
    <source>
        <strain evidence="2">JCM 5069</strain>
    </source>
</reference>
<protein>
    <recommendedName>
        <fullName evidence="1">ABM domain-containing protein</fullName>
    </recommendedName>
</protein>
<keyword evidence="3" id="KW-1185">Reference proteome</keyword>
<dbReference type="SUPFAM" id="SSF51182">
    <property type="entry name" value="RmlC-like cupins"/>
    <property type="match status" value="1"/>
</dbReference>
<evidence type="ECO:0000259" key="1">
    <source>
        <dbReference type="PROSITE" id="PS51725"/>
    </source>
</evidence>
<dbReference type="InterPro" id="IPR013096">
    <property type="entry name" value="Cupin_2"/>
</dbReference>
<comment type="caution">
    <text evidence="2">The sequence shown here is derived from an EMBL/GenBank/DDBJ whole genome shotgun (WGS) entry which is preliminary data.</text>
</comment>
<dbReference type="Pfam" id="PF07883">
    <property type="entry name" value="Cupin_2"/>
    <property type="match status" value="1"/>
</dbReference>
<proteinExistence type="predicted"/>
<evidence type="ECO:0000313" key="3">
    <source>
        <dbReference type="Proteomes" id="UP000603708"/>
    </source>
</evidence>
<dbReference type="AlphaFoldDB" id="A0A919KSU0"/>
<dbReference type="SUPFAM" id="SSF54909">
    <property type="entry name" value="Dimeric alpha+beta barrel"/>
    <property type="match status" value="1"/>
</dbReference>
<dbReference type="Gene3D" id="2.60.120.10">
    <property type="entry name" value="Jelly Rolls"/>
    <property type="match status" value="1"/>
</dbReference>
<feature type="domain" description="ABM" evidence="1">
    <location>
        <begin position="137"/>
        <end position="227"/>
    </location>
</feature>
<reference evidence="2" key="2">
    <citation type="submission" date="2020-09" db="EMBL/GenBank/DDBJ databases">
        <authorList>
            <person name="Sun Q."/>
            <person name="Ohkuma M."/>
        </authorList>
    </citation>
    <scope>NUCLEOTIDE SEQUENCE</scope>
    <source>
        <strain evidence="2">JCM 5069</strain>
    </source>
</reference>
<sequence>MLRPDELPARDRGAGARTVPLVTTARGATSFLNGITEFEAGAAIGHHTHNATESVVVIQGEAVVDIAGERTRLRCFDTTLVPANVAHHFENASATEPMKIFWTYASLETTRTLVASGERSRIDAEDPTGSAEPASVVREAARITVLPGRAKDFEAAVAAAAPLFQRARGARTLTLERSHEDPLEYRLEIGWDSVEDHVTGFRGSADFREWRRLIADCVAGPPEVMHFRPVLTAF</sequence>
<accession>A0A919KSU0</accession>
<organism evidence="2 3">
    <name type="scientific">Streptomyces sulfonofaciens</name>
    <dbReference type="NCBI Taxonomy" id="68272"/>
    <lineage>
        <taxon>Bacteria</taxon>
        <taxon>Bacillati</taxon>
        <taxon>Actinomycetota</taxon>
        <taxon>Actinomycetes</taxon>
        <taxon>Kitasatosporales</taxon>
        <taxon>Streptomycetaceae</taxon>
        <taxon>Streptomyces</taxon>
    </lineage>
</organism>
<dbReference type="InterPro" id="IPR011008">
    <property type="entry name" value="Dimeric_a/b-barrel"/>
</dbReference>
<gene>
    <name evidence="2" type="ORF">GCM10018793_06220</name>
</gene>
<dbReference type="InterPro" id="IPR014710">
    <property type="entry name" value="RmlC-like_jellyroll"/>
</dbReference>
<dbReference type="InterPro" id="IPR007138">
    <property type="entry name" value="ABM_dom"/>
</dbReference>
<dbReference type="InterPro" id="IPR011051">
    <property type="entry name" value="RmlC_Cupin_sf"/>
</dbReference>
<dbReference type="EMBL" id="BNCD01000002">
    <property type="protein sequence ID" value="GHH71289.1"/>
    <property type="molecule type" value="Genomic_DNA"/>
</dbReference>
<dbReference type="Gene3D" id="3.30.70.100">
    <property type="match status" value="1"/>
</dbReference>
<evidence type="ECO:0000313" key="2">
    <source>
        <dbReference type="EMBL" id="GHH71289.1"/>
    </source>
</evidence>